<evidence type="ECO:0000313" key="4">
    <source>
        <dbReference type="Proteomes" id="UP000053789"/>
    </source>
</evidence>
<evidence type="ECO:0000313" key="3">
    <source>
        <dbReference type="EMBL" id="KIW98766.1"/>
    </source>
</evidence>
<dbReference type="GeneID" id="27693357"/>
<evidence type="ECO:0000256" key="1">
    <source>
        <dbReference type="SAM" id="MobiDB-lite"/>
    </source>
</evidence>
<keyword evidence="4" id="KW-1185">Reference proteome</keyword>
<sequence>MDYSNPSSHQSNMNYVERTTTMLPASGQAINQPSAFGINHDKTNTTSIQHGSRGMPNQEGMYTLFGGDGMRDPGMEDESYYMVAAYSQGPNHSAPVGFTYPVGNLDTTNQVPVDGFLCQETPGWLSNGVEPACFGLLQASGFWPRSVEFGTIDNTFDQGSFNNPLMFDQGSTFNQETSNSFDSRYVIGGTATMDGLEDAFNLCNVNDKTFQAYLAVIDDFDLAISQSGFSSGVNEHASSGALAMSDIEMISANHTQHQPRIPVQFRRYPPRRRRKDNSVEKPQPVERGNWERWRKALYHAYVEENRTMKEVVSEMSSILHFNKAVSTCRKVIKKWPEFRKNKIGEHVARNPRRRSAARLPKPPKTTNLLSLPKRVSTKPNAQLVQIPSILEEPYSNQRRMFNSINVFAQSLFGAKTRPWKYSTTTFTPPTGVTDSSAAWQLVLDTCLGIVTVSEGRVGGKVQFLLKNLFVALDAATQSRDPNFLSQFWRICVCLLRIRPHSRAHAKQFSFLRVFLLRLKGGFLKFCGNTKDPLVEFVDSLIRVLESSPRDLKATLGLTCSKAIETLGDMIGKEHFIVVNMTSDCLRHWNSMFRADKKLPEEPPEESLDSEISLEELLESRYQSLLRSCDPNEVDLQITLLYEYINAMSKGKYVSEIVAGHADQLRGLTVGRCRAEAEQNNLRHTLTTRAFAFSSELLAKYHLETWEKGRPGRGRSPDDISDLLDEAIEILRRGDIACQLQAAHCSRRLAVWFKTFYPGDKLRSKSHRAKGAKAQAEKRRTSEIMSCIKKEPCVIPREGLPVGAKRGSRNNRWRRKQIAERDLFLSALLKGGQNEPETDIR</sequence>
<dbReference type="RefSeq" id="XP_016625435.1">
    <property type="nucleotide sequence ID" value="XM_016758186.1"/>
</dbReference>
<gene>
    <name evidence="3" type="ORF">Z519_00429</name>
</gene>
<reference evidence="3" key="1">
    <citation type="submission" date="2015-01" db="EMBL/GenBank/DDBJ databases">
        <title>The Genome Sequence of Cladophialophora bantiana CBS 173.52.</title>
        <authorList>
            <consortium name="The Broad Institute Genomics Platform"/>
            <person name="Cuomo C."/>
            <person name="de Hoog S."/>
            <person name="Gorbushina A."/>
            <person name="Stielow B."/>
            <person name="Teixiera M."/>
            <person name="Abouelleil A."/>
            <person name="Chapman S.B."/>
            <person name="Priest M."/>
            <person name="Young S.K."/>
            <person name="Wortman J."/>
            <person name="Nusbaum C."/>
            <person name="Birren B."/>
        </authorList>
    </citation>
    <scope>NUCLEOTIDE SEQUENCE [LARGE SCALE GENOMIC DNA]</scope>
    <source>
        <strain evidence="3">CBS 173.52</strain>
    </source>
</reference>
<feature type="domain" description="Clr5" evidence="2">
    <location>
        <begin position="289"/>
        <end position="335"/>
    </location>
</feature>
<dbReference type="Pfam" id="PF14420">
    <property type="entry name" value="Clr5"/>
    <property type="match status" value="1"/>
</dbReference>
<dbReference type="OrthoDB" id="5415338at2759"/>
<dbReference type="EMBL" id="KN846980">
    <property type="protein sequence ID" value="KIW98766.1"/>
    <property type="molecule type" value="Genomic_DNA"/>
</dbReference>
<dbReference type="Proteomes" id="UP000053789">
    <property type="component" value="Unassembled WGS sequence"/>
</dbReference>
<dbReference type="VEuPathDB" id="FungiDB:Z519_00429"/>
<dbReference type="HOGENOM" id="CLU_391818_0_0_1"/>
<organism evidence="3 4">
    <name type="scientific">Cladophialophora bantiana (strain ATCC 10958 / CBS 173.52 / CDC B-1940 / NIH 8579)</name>
    <name type="common">Xylohypha bantiana</name>
    <dbReference type="NCBI Taxonomy" id="1442370"/>
    <lineage>
        <taxon>Eukaryota</taxon>
        <taxon>Fungi</taxon>
        <taxon>Dikarya</taxon>
        <taxon>Ascomycota</taxon>
        <taxon>Pezizomycotina</taxon>
        <taxon>Eurotiomycetes</taxon>
        <taxon>Chaetothyriomycetidae</taxon>
        <taxon>Chaetothyriales</taxon>
        <taxon>Herpotrichiellaceae</taxon>
        <taxon>Cladophialophora</taxon>
    </lineage>
</organism>
<feature type="region of interest" description="Disordered" evidence="1">
    <location>
        <begin position="264"/>
        <end position="285"/>
    </location>
</feature>
<protein>
    <recommendedName>
        <fullName evidence="2">Clr5 domain-containing protein</fullName>
    </recommendedName>
</protein>
<accession>A0A0D2F9K5</accession>
<dbReference type="InterPro" id="IPR025676">
    <property type="entry name" value="Clr5_dom"/>
</dbReference>
<name>A0A0D2F9K5_CLAB1</name>
<evidence type="ECO:0000259" key="2">
    <source>
        <dbReference type="Pfam" id="PF14420"/>
    </source>
</evidence>
<dbReference type="AlphaFoldDB" id="A0A0D2F9K5"/>
<proteinExistence type="predicted"/>